<dbReference type="EMBL" id="QBMC01000024">
    <property type="protein sequence ID" value="PZO20940.1"/>
    <property type="molecule type" value="Genomic_DNA"/>
</dbReference>
<keyword evidence="2" id="KW-0472">Membrane</keyword>
<feature type="transmembrane region" description="Helical" evidence="2">
    <location>
        <begin position="56"/>
        <end position="73"/>
    </location>
</feature>
<proteinExistence type="predicted"/>
<evidence type="ECO:0000256" key="1">
    <source>
        <dbReference type="SAM" id="MobiDB-lite"/>
    </source>
</evidence>
<keyword evidence="2" id="KW-1133">Transmembrane helix</keyword>
<feature type="transmembrane region" description="Helical" evidence="2">
    <location>
        <begin position="6"/>
        <end position="24"/>
    </location>
</feature>
<reference evidence="4" key="1">
    <citation type="submission" date="2018-04" db="EMBL/GenBank/DDBJ databases">
        <authorList>
            <person name="Cornet L."/>
        </authorList>
    </citation>
    <scope>NUCLEOTIDE SEQUENCE [LARGE SCALE GENOMIC DNA]</scope>
</reference>
<protein>
    <recommendedName>
        <fullName evidence="5">Ycf66 family protein</fullName>
    </recommendedName>
</protein>
<feature type="compositionally biased region" description="Acidic residues" evidence="1">
    <location>
        <begin position="390"/>
        <end position="403"/>
    </location>
</feature>
<keyword evidence="2" id="KW-0812">Transmembrane</keyword>
<reference evidence="3 4" key="2">
    <citation type="submission" date="2018-06" db="EMBL/GenBank/DDBJ databases">
        <title>Metagenomic assembly of (sub)arctic Cyanobacteria and their associated microbiome from non-axenic cultures.</title>
        <authorList>
            <person name="Baurain D."/>
        </authorList>
    </citation>
    <scope>NUCLEOTIDE SEQUENCE [LARGE SCALE GENOMIC DNA]</scope>
    <source>
        <strain evidence="3">ULC129bin1</strain>
    </source>
</reference>
<evidence type="ECO:0000256" key="2">
    <source>
        <dbReference type="SAM" id="Phobius"/>
    </source>
</evidence>
<evidence type="ECO:0000313" key="3">
    <source>
        <dbReference type="EMBL" id="PZO20940.1"/>
    </source>
</evidence>
<organism evidence="3 4">
    <name type="scientific">Leptolyngbya foveolarum</name>
    <dbReference type="NCBI Taxonomy" id="47253"/>
    <lineage>
        <taxon>Bacteria</taxon>
        <taxon>Bacillati</taxon>
        <taxon>Cyanobacteriota</taxon>
        <taxon>Cyanophyceae</taxon>
        <taxon>Leptolyngbyales</taxon>
        <taxon>Leptolyngbyaceae</taxon>
        <taxon>Leptolyngbya group</taxon>
        <taxon>Leptolyngbya</taxon>
    </lineage>
</organism>
<accession>A0A2W4UNS6</accession>
<dbReference type="InterPro" id="IPR010004">
    <property type="entry name" value="Uncharacterised_Ycf66"/>
</dbReference>
<feature type="transmembrane region" description="Helical" evidence="2">
    <location>
        <begin position="33"/>
        <end position="50"/>
    </location>
</feature>
<dbReference type="Pfam" id="PF07444">
    <property type="entry name" value="Ycf66_N"/>
    <property type="match status" value="1"/>
</dbReference>
<name>A0A2W4UNS6_9CYAN</name>
<dbReference type="Proteomes" id="UP000249354">
    <property type="component" value="Unassembled WGS sequence"/>
</dbReference>
<evidence type="ECO:0000313" key="4">
    <source>
        <dbReference type="Proteomes" id="UP000249354"/>
    </source>
</evidence>
<comment type="caution">
    <text evidence="3">The sequence shown here is derived from an EMBL/GenBank/DDBJ whole genome shotgun (WGS) entry which is preliminary data.</text>
</comment>
<gene>
    <name evidence="3" type="ORF">DCF25_05690</name>
</gene>
<feature type="region of interest" description="Disordered" evidence="1">
    <location>
        <begin position="354"/>
        <end position="403"/>
    </location>
</feature>
<dbReference type="AlphaFoldDB" id="A0A2W4UNS6"/>
<evidence type="ECO:0008006" key="5">
    <source>
        <dbReference type="Google" id="ProtNLM"/>
    </source>
</evidence>
<sequence length="403" mass="44026">MFAHVLAVLLGLGSLVFYLAAFFYPEVHRRSDFLWGGLGLLYSAVLWFGAGQMTGLVLLGQMVAVALLLGLGWQTLTVRRQKTPVYQQTPIVLTPEVVGGWAKSKLNELRIVPDENVRPVRLERRAVEGSAGLNARLDPRRRPAYDYEFVEDGVALAEVQQGELFSTAFVEEATGLSADIDEAVADWAYSAPPSAEAEVVAVESATEKDVPQEDLSEALMSEELVLEAGSAEEFIAEELIFEEAVSEDFTAEEAIADEVDSTSVEPESEFESSFVELGSEGLQTRVDDRAIAHKTHETQWSDQVPVAASQPKSLSTVTAGKKPSLLAMPMILVGWVKDVVVSLTKPKPAKPMIEIPRRDASVSNASVGNRPIRDADVNPSAEGDSRYNDDLEDDDWEDSNWAD</sequence>